<dbReference type="InterPro" id="IPR029787">
    <property type="entry name" value="Nucleotide_cyclase"/>
</dbReference>
<reference evidence="2" key="1">
    <citation type="submission" date="2016-04" db="EMBL/GenBank/DDBJ databases">
        <authorList>
            <person name="Evans L.H."/>
            <person name="Alamgir A."/>
            <person name="Owens N."/>
            <person name="Weber N.D."/>
            <person name="Virtaneva K."/>
            <person name="Barbian K."/>
            <person name="Babar A."/>
            <person name="Rosenke K."/>
        </authorList>
    </citation>
    <scope>NUCLEOTIDE SEQUENCE</scope>
    <source>
        <strain evidence="2">Nono1</strain>
    </source>
</reference>
<proteinExistence type="predicted"/>
<dbReference type="PROSITE" id="PS50125">
    <property type="entry name" value="GUANYLATE_CYCLASE_2"/>
    <property type="match status" value="1"/>
</dbReference>
<dbReference type="RefSeq" id="WP_225268603.1">
    <property type="nucleotide sequence ID" value="NZ_CP084058.1"/>
</dbReference>
<name>A0A1M4EN23_9ACTN</name>
<evidence type="ECO:0000259" key="1">
    <source>
        <dbReference type="PROSITE" id="PS50125"/>
    </source>
</evidence>
<dbReference type="GO" id="GO:0004016">
    <property type="term" value="F:adenylate cyclase activity"/>
    <property type="evidence" value="ECO:0007669"/>
    <property type="project" value="UniProtKB-ARBA"/>
</dbReference>
<dbReference type="SUPFAM" id="SSF55073">
    <property type="entry name" value="Nucleotide cyclase"/>
    <property type="match status" value="1"/>
</dbReference>
<gene>
    <name evidence="2" type="ORF">BN4615_P9489</name>
</gene>
<dbReference type="EMBL" id="LT559118">
    <property type="protein sequence ID" value="SBO99973.1"/>
    <property type="molecule type" value="Genomic_DNA"/>
</dbReference>
<organism evidence="2">
    <name type="scientific">Nonomuraea gerenzanensis</name>
    <dbReference type="NCBI Taxonomy" id="93944"/>
    <lineage>
        <taxon>Bacteria</taxon>
        <taxon>Bacillati</taxon>
        <taxon>Actinomycetota</taxon>
        <taxon>Actinomycetes</taxon>
        <taxon>Streptosporangiales</taxon>
        <taxon>Streptosporangiaceae</taxon>
        <taxon>Nonomuraea</taxon>
    </lineage>
</organism>
<evidence type="ECO:0000313" key="2">
    <source>
        <dbReference type="EMBL" id="SBO99973.1"/>
    </source>
</evidence>
<sequence length="235" mass="25598">MPETFRRLLLTADIVGYSAGGPPRQATDQAVFRDLLAQAAEVARLDHDRWDIQESGDGVFAVLPSLDAEPRLVGDFVRNLHQRLREKNATRDDGPPMRLRLSAHTGPLAAGANGYIGKTPIVAGRLVDAAPVRTAIATVRDAQLALIVSDEIYQSSVATRLSGWRPEEFREVSVVVKKYRGTAWLIVPGADVHALDLHQDEPAGEDDRAPAQHVRNVFKGAVRLGDHGVIGIVNR</sequence>
<dbReference type="InterPro" id="IPR001054">
    <property type="entry name" value="A/G_cyclase"/>
</dbReference>
<dbReference type="AlphaFoldDB" id="A0A1M4EN23"/>
<protein>
    <recommendedName>
        <fullName evidence="1">Guanylate cyclase domain-containing protein</fullName>
    </recommendedName>
</protein>
<accession>A0A1M4EN23</accession>
<feature type="domain" description="Guanylate cyclase" evidence="1">
    <location>
        <begin position="8"/>
        <end position="127"/>
    </location>
</feature>
<dbReference type="Gene3D" id="3.30.70.1230">
    <property type="entry name" value="Nucleotide cyclase"/>
    <property type="match status" value="1"/>
</dbReference>
<dbReference type="GO" id="GO:0009190">
    <property type="term" value="P:cyclic nucleotide biosynthetic process"/>
    <property type="evidence" value="ECO:0007669"/>
    <property type="project" value="InterPro"/>
</dbReference>
<dbReference type="GO" id="GO:0035556">
    <property type="term" value="P:intracellular signal transduction"/>
    <property type="evidence" value="ECO:0007669"/>
    <property type="project" value="InterPro"/>
</dbReference>